<accession>W9R136</accession>
<dbReference type="SMART" id="SM00385">
    <property type="entry name" value="CYCLIN"/>
    <property type="match status" value="2"/>
</dbReference>
<dbReference type="Pfam" id="PF00134">
    <property type="entry name" value="Cyclin_N"/>
    <property type="match status" value="1"/>
</dbReference>
<dbReference type="InterPro" id="IPR048258">
    <property type="entry name" value="Cyclins_cyclin-box"/>
</dbReference>
<feature type="domain" description="Cyclin-like" evidence="8">
    <location>
        <begin position="408"/>
        <end position="495"/>
    </location>
</feature>
<dbReference type="Gene3D" id="1.10.472.10">
    <property type="entry name" value="Cyclin-like"/>
    <property type="match status" value="2"/>
</dbReference>
<dbReference type="PANTHER" id="PTHR10177">
    <property type="entry name" value="CYCLINS"/>
    <property type="match status" value="1"/>
</dbReference>
<keyword evidence="11" id="KW-1185">Reference proteome</keyword>
<evidence type="ECO:0000256" key="1">
    <source>
        <dbReference type="ARBA" id="ARBA00011177"/>
    </source>
</evidence>
<comment type="similarity">
    <text evidence="6">Belongs to the cyclin family.</text>
</comment>
<dbReference type="InterPro" id="IPR013763">
    <property type="entry name" value="Cyclin-like_dom"/>
</dbReference>
<evidence type="ECO:0000256" key="7">
    <source>
        <dbReference type="SAM" id="MobiDB-lite"/>
    </source>
</evidence>
<evidence type="ECO:0000256" key="6">
    <source>
        <dbReference type="RuleBase" id="RU000383"/>
    </source>
</evidence>
<organism evidence="10 11">
    <name type="scientific">Morus notabilis</name>
    <dbReference type="NCBI Taxonomy" id="981085"/>
    <lineage>
        <taxon>Eukaryota</taxon>
        <taxon>Viridiplantae</taxon>
        <taxon>Streptophyta</taxon>
        <taxon>Embryophyta</taxon>
        <taxon>Tracheophyta</taxon>
        <taxon>Spermatophyta</taxon>
        <taxon>Magnoliopsida</taxon>
        <taxon>eudicotyledons</taxon>
        <taxon>Gunneridae</taxon>
        <taxon>Pentapetalae</taxon>
        <taxon>rosids</taxon>
        <taxon>fabids</taxon>
        <taxon>Rosales</taxon>
        <taxon>Moraceae</taxon>
        <taxon>Moreae</taxon>
        <taxon>Morus</taxon>
    </lineage>
</organism>
<evidence type="ECO:0000313" key="10">
    <source>
        <dbReference type="EMBL" id="EXB53845.1"/>
    </source>
</evidence>
<comment type="subunit">
    <text evidence="1">Interacts with the CDC2 protein kinase to form a serine/threonine kinase holoenzyme complex also known as maturation promoting factor (MPF). The cyclin subunit imparts substrate specificity to the complex.</text>
</comment>
<evidence type="ECO:0000259" key="9">
    <source>
        <dbReference type="SMART" id="SM01332"/>
    </source>
</evidence>
<dbReference type="InterPro" id="IPR039361">
    <property type="entry name" value="Cyclin"/>
</dbReference>
<dbReference type="GO" id="GO:0051301">
    <property type="term" value="P:cell division"/>
    <property type="evidence" value="ECO:0007669"/>
    <property type="project" value="UniProtKB-KW"/>
</dbReference>
<dbReference type="eggNOG" id="KOG0653">
    <property type="taxonomic scope" value="Eukaryota"/>
</dbReference>
<evidence type="ECO:0000256" key="3">
    <source>
        <dbReference type="ARBA" id="ARBA00023127"/>
    </source>
</evidence>
<keyword evidence="3 6" id="KW-0195">Cyclin</keyword>
<reference evidence="11" key="1">
    <citation type="submission" date="2013-01" db="EMBL/GenBank/DDBJ databases">
        <title>Draft Genome Sequence of a Mulberry Tree, Morus notabilis C.K. Schneid.</title>
        <authorList>
            <person name="He N."/>
            <person name="Zhao S."/>
        </authorList>
    </citation>
    <scope>NUCLEOTIDE SEQUENCE</scope>
</reference>
<evidence type="ECO:0000256" key="4">
    <source>
        <dbReference type="ARBA" id="ARBA00023306"/>
    </source>
</evidence>
<dbReference type="EMBL" id="KE344128">
    <property type="protein sequence ID" value="EXB53845.1"/>
    <property type="molecule type" value="Genomic_DNA"/>
</dbReference>
<evidence type="ECO:0000256" key="2">
    <source>
        <dbReference type="ARBA" id="ARBA00022618"/>
    </source>
</evidence>
<feature type="domain" description="Cyclin-like" evidence="8">
    <location>
        <begin position="508"/>
        <end position="583"/>
    </location>
</feature>
<keyword evidence="2" id="KW-0132">Cell division</keyword>
<feature type="domain" description="Cyclin C-terminal" evidence="9">
    <location>
        <begin position="504"/>
        <end position="611"/>
    </location>
</feature>
<keyword evidence="4" id="KW-0131">Cell cycle</keyword>
<feature type="region of interest" description="Disordered" evidence="7">
    <location>
        <begin position="116"/>
        <end position="139"/>
    </location>
</feature>
<name>W9R136_9ROSA</name>
<proteinExistence type="inferred from homology"/>
<dbReference type="InterPro" id="IPR036915">
    <property type="entry name" value="Cyclin-like_sf"/>
</dbReference>
<dbReference type="PROSITE" id="PS00292">
    <property type="entry name" value="CYCLINS"/>
    <property type="match status" value="1"/>
</dbReference>
<feature type="compositionally biased region" description="Basic residues" evidence="7">
    <location>
        <begin position="19"/>
        <end position="29"/>
    </location>
</feature>
<feature type="region of interest" description="Disordered" evidence="7">
    <location>
        <begin position="1"/>
        <end position="29"/>
    </location>
</feature>
<gene>
    <name evidence="10" type="ORF">L484_006764</name>
</gene>
<sequence length="614" mass="69965">MKKRSSRAKQELRSMPSVAKKKLRSELPRRRRTRISPILLFLRTNFDAGVKNSGFSGFSVDSSSCSYFGDEVSCESSRISVGLERKPSKAVLRKRKFGEAERKEVEVEVSETSCVESNGTGAGHGVSGERSSKLKNKRRKVSEISKEIERKEDSKEVTASEISCLQQISVSGNVNNLSDSKENEVISCISAAESCLEAKVAEKTKVNKDVESRAKELEFCEVSRNLLDKEVSMISNSESTIEQRPEFSNGIDSDLACTENFSYDSHSDYSSNHGTAFSELQRENFLKNSDLDFSDYTPSLFLDSRSDFSERSEGDLTSSPTYTLLLQYRNEFWRSTSPQETENVSSVEEEYIDQSRFVRFEEEADEESYQMLRNREKRVVVLRDYVEDYSTTTDYGDLNLQQRLHMVHWIVQHCKETNLHQETMFLGVSLLDRFLSKGFFKSERVLQIVGIACIALATRIEENQPYNSVQRKNFIVGNNTYSRCEVVAMEWLVQEVLNFQCFLPTISNFLWFYLKAAKAEEEVEKRAKYLAVLLLSDQVQMYYMPSTVAAAVVILASLESSDESSIQNVIETHIRTKGDDLHECIEFVRASRKSNKTSITNCSSALSIEDMDER</sequence>
<evidence type="ECO:0000313" key="11">
    <source>
        <dbReference type="Proteomes" id="UP000030645"/>
    </source>
</evidence>
<dbReference type="InterPro" id="IPR004367">
    <property type="entry name" value="Cyclin_C-dom"/>
</dbReference>
<dbReference type="STRING" id="981085.W9R136"/>
<protein>
    <recommendedName>
        <fullName evidence="5">B-like cyclin</fullName>
    </recommendedName>
</protein>
<dbReference type="AlphaFoldDB" id="W9R136"/>
<dbReference type="SMART" id="SM01332">
    <property type="entry name" value="Cyclin_C"/>
    <property type="match status" value="1"/>
</dbReference>
<dbReference type="Pfam" id="PF02984">
    <property type="entry name" value="Cyclin_C"/>
    <property type="match status" value="1"/>
</dbReference>
<evidence type="ECO:0000259" key="8">
    <source>
        <dbReference type="SMART" id="SM00385"/>
    </source>
</evidence>
<dbReference type="Proteomes" id="UP000030645">
    <property type="component" value="Unassembled WGS sequence"/>
</dbReference>
<evidence type="ECO:0000256" key="5">
    <source>
        <dbReference type="ARBA" id="ARBA00032263"/>
    </source>
</evidence>
<dbReference type="SUPFAM" id="SSF47954">
    <property type="entry name" value="Cyclin-like"/>
    <property type="match status" value="2"/>
</dbReference>
<dbReference type="InterPro" id="IPR006671">
    <property type="entry name" value="Cyclin_N"/>
</dbReference>